<keyword evidence="2" id="KW-0677">Repeat</keyword>
<dbReference type="PROSITE" id="PS50294">
    <property type="entry name" value="WD_REPEATS_REGION"/>
    <property type="match status" value="2"/>
</dbReference>
<dbReference type="SUPFAM" id="SSF50978">
    <property type="entry name" value="WD40 repeat-like"/>
    <property type="match status" value="1"/>
</dbReference>
<evidence type="ECO:0000256" key="3">
    <source>
        <dbReference type="PROSITE-ProRule" id="PRU00221"/>
    </source>
</evidence>
<name>A0A078AYR3_STYLE</name>
<dbReference type="PANTHER" id="PTHR13720">
    <property type="entry name" value="WD-40 REPEAT PROTEIN"/>
    <property type="match status" value="1"/>
</dbReference>
<evidence type="ECO:0000256" key="1">
    <source>
        <dbReference type="ARBA" id="ARBA00022574"/>
    </source>
</evidence>
<keyword evidence="5" id="KW-1185">Reference proteome</keyword>
<dbReference type="PANTHER" id="PTHR13720:SF53">
    <property type="entry name" value="ANAPHASE-PROMOTING COMPLEX SUBUNIT 4 WD40 DOMAIN-CONTAINING PROTEIN"/>
    <property type="match status" value="1"/>
</dbReference>
<dbReference type="InterPro" id="IPR015943">
    <property type="entry name" value="WD40/YVTN_repeat-like_dom_sf"/>
</dbReference>
<evidence type="ECO:0000256" key="2">
    <source>
        <dbReference type="ARBA" id="ARBA00022737"/>
    </source>
</evidence>
<dbReference type="Pfam" id="PF00400">
    <property type="entry name" value="WD40"/>
    <property type="match status" value="4"/>
</dbReference>
<feature type="repeat" description="WD" evidence="3">
    <location>
        <begin position="414"/>
        <end position="453"/>
    </location>
</feature>
<dbReference type="AlphaFoldDB" id="A0A078AYR3"/>
<evidence type="ECO:0000313" key="4">
    <source>
        <dbReference type="EMBL" id="CDW86352.1"/>
    </source>
</evidence>
<feature type="repeat" description="WD" evidence="3">
    <location>
        <begin position="584"/>
        <end position="621"/>
    </location>
</feature>
<feature type="repeat" description="WD" evidence="3">
    <location>
        <begin position="329"/>
        <end position="370"/>
    </location>
</feature>
<evidence type="ECO:0000313" key="5">
    <source>
        <dbReference type="Proteomes" id="UP000039865"/>
    </source>
</evidence>
<dbReference type="PROSITE" id="PS00678">
    <property type="entry name" value="WD_REPEATS_1"/>
    <property type="match status" value="1"/>
</dbReference>
<keyword evidence="1 3" id="KW-0853">WD repeat</keyword>
<dbReference type="InterPro" id="IPR001680">
    <property type="entry name" value="WD40_rpt"/>
</dbReference>
<dbReference type="InterPro" id="IPR036322">
    <property type="entry name" value="WD40_repeat_dom_sf"/>
</dbReference>
<dbReference type="SUPFAM" id="SSF50998">
    <property type="entry name" value="Quinoprotein alcohol dehydrogenase-like"/>
    <property type="match status" value="1"/>
</dbReference>
<dbReference type="OrthoDB" id="10264376at2759"/>
<organism evidence="4 5">
    <name type="scientific">Stylonychia lemnae</name>
    <name type="common">Ciliate</name>
    <dbReference type="NCBI Taxonomy" id="5949"/>
    <lineage>
        <taxon>Eukaryota</taxon>
        <taxon>Sar</taxon>
        <taxon>Alveolata</taxon>
        <taxon>Ciliophora</taxon>
        <taxon>Intramacronucleata</taxon>
        <taxon>Spirotrichea</taxon>
        <taxon>Stichotrichia</taxon>
        <taxon>Sporadotrichida</taxon>
        <taxon>Oxytrichidae</taxon>
        <taxon>Stylonychinae</taxon>
        <taxon>Stylonychia</taxon>
    </lineage>
</organism>
<sequence>MESQLLELEHSIGYNGKYQCTVHYHPFDKDNIIYNIGGLLVIENIQDKHQQQFLRGHDMEISAITISNSGQLIATGQLGTIFQKLPDAPVILWNYDRKEPVAVLKGMQVCVKKLAFSPDDRFLAALGENNAFIIWDTRDGSAIHTRVFEFPLHVVSWGDIMHDQNPKHPSYTLVTANQTNVFINSLEFDIGSMQYFLKQGAVQLPNTGLIRNYTFSSINGDSLLLGTSGGEVCIFSVYSRIYRATMPISSNGLMAIAQIDDNIIVGGGDGKVKKLNIGGGKWSLTHEAQLDSKIMSITVSADKKELMVGSSGGKLYRMLVADLSFMLHTDAHTGSINDLVFGNRSDQFMAIDENGAVKLWDLSEYKSIFTANTIKNSRGSSCFVAKDDGSLVTGWRDGFIRAYETSGRVLWEIANAHRGAVSSLYCDANYILSGGEDGAVRVWARTTRKLLIQFNDQKRDIVTLIPDLQKPYQIHSCSMDRSISTYDLKLEKRVNGHQTKNGALFGMSQRRDSELELVTCGQGSPIYFWDCDQAGPVAEIMYPYKVLTIQVSPSGKFIAFGTETNEVFVYSLDGLNNFTFLGKGLGHSGPVTKVKWSPDEKQIISVSTDSSISVWNFYGAA</sequence>
<dbReference type="SMART" id="SM00320">
    <property type="entry name" value="WD40"/>
    <property type="match status" value="7"/>
</dbReference>
<dbReference type="InterPro" id="IPR019775">
    <property type="entry name" value="WD40_repeat_CS"/>
</dbReference>
<dbReference type="EMBL" id="CCKQ01014569">
    <property type="protein sequence ID" value="CDW86352.1"/>
    <property type="molecule type" value="Genomic_DNA"/>
</dbReference>
<accession>A0A078AYR3</accession>
<dbReference type="PROSITE" id="PS50082">
    <property type="entry name" value="WD_REPEATS_2"/>
    <property type="match status" value="4"/>
</dbReference>
<dbReference type="GO" id="GO:0005929">
    <property type="term" value="C:cilium"/>
    <property type="evidence" value="ECO:0007669"/>
    <property type="project" value="UniProtKB-ARBA"/>
</dbReference>
<dbReference type="Proteomes" id="UP000039865">
    <property type="component" value="Unassembled WGS sequence"/>
</dbReference>
<gene>
    <name evidence="4" type="primary">Contig7614.g8116</name>
    <name evidence="4" type="ORF">STYLEM_15446</name>
</gene>
<dbReference type="Gene3D" id="2.130.10.10">
    <property type="entry name" value="YVTN repeat-like/Quinoprotein amine dehydrogenase"/>
    <property type="match status" value="4"/>
</dbReference>
<dbReference type="InterPro" id="IPR011047">
    <property type="entry name" value="Quinoprotein_ADH-like_sf"/>
</dbReference>
<dbReference type="OMA" id="DWNLVGQ"/>
<feature type="repeat" description="WD" evidence="3">
    <location>
        <begin position="104"/>
        <end position="145"/>
    </location>
</feature>
<protein>
    <submittedName>
        <fullName evidence="4">Wd40 repeat-containing protein</fullName>
    </submittedName>
</protein>
<reference evidence="4 5" key="1">
    <citation type="submission" date="2014-06" db="EMBL/GenBank/DDBJ databases">
        <authorList>
            <person name="Swart Estienne"/>
        </authorList>
    </citation>
    <scope>NUCLEOTIDE SEQUENCE [LARGE SCALE GENOMIC DNA]</scope>
    <source>
        <strain evidence="4 5">130c</strain>
    </source>
</reference>
<dbReference type="InParanoid" id="A0A078AYR3"/>
<dbReference type="InterPro" id="IPR050630">
    <property type="entry name" value="WD_repeat_EMAP"/>
</dbReference>
<proteinExistence type="predicted"/>